<evidence type="ECO:0000256" key="2">
    <source>
        <dbReference type="ARBA" id="ARBA00023015"/>
    </source>
</evidence>
<accession>A0ABV3FR21</accession>
<dbReference type="InterPro" id="IPR000847">
    <property type="entry name" value="LysR_HTH_N"/>
</dbReference>
<gene>
    <name evidence="7" type="ORF">AB0I48_09945</name>
</gene>
<dbReference type="Gene3D" id="1.10.10.10">
    <property type="entry name" value="Winged helix-like DNA-binding domain superfamily/Winged helix DNA-binding domain"/>
    <property type="match status" value="1"/>
</dbReference>
<comment type="similarity">
    <text evidence="1">Belongs to the LysR transcriptional regulatory family.</text>
</comment>
<name>A0ABV3FR21_9NOCA</name>
<keyword evidence="8" id="KW-1185">Reference proteome</keyword>
<dbReference type="RefSeq" id="WP_357781977.1">
    <property type="nucleotide sequence ID" value="NZ_JBFAKC010000004.1"/>
</dbReference>
<dbReference type="PANTHER" id="PTHR30346:SF29">
    <property type="entry name" value="LYSR SUBSTRATE-BINDING"/>
    <property type="match status" value="1"/>
</dbReference>
<organism evidence="7 8">
    <name type="scientific">Nocardia aurea</name>
    <dbReference type="NCBI Taxonomy" id="2144174"/>
    <lineage>
        <taxon>Bacteria</taxon>
        <taxon>Bacillati</taxon>
        <taxon>Actinomycetota</taxon>
        <taxon>Actinomycetes</taxon>
        <taxon>Mycobacteriales</taxon>
        <taxon>Nocardiaceae</taxon>
        <taxon>Nocardia</taxon>
    </lineage>
</organism>
<dbReference type="EMBL" id="JBFAKC010000004">
    <property type="protein sequence ID" value="MEV0707874.1"/>
    <property type="molecule type" value="Genomic_DNA"/>
</dbReference>
<dbReference type="SUPFAM" id="SSF53850">
    <property type="entry name" value="Periplasmic binding protein-like II"/>
    <property type="match status" value="1"/>
</dbReference>
<evidence type="ECO:0000256" key="3">
    <source>
        <dbReference type="ARBA" id="ARBA00023125"/>
    </source>
</evidence>
<dbReference type="PANTHER" id="PTHR30346">
    <property type="entry name" value="TRANSCRIPTIONAL DUAL REGULATOR HCAR-RELATED"/>
    <property type="match status" value="1"/>
</dbReference>
<dbReference type="InterPro" id="IPR005119">
    <property type="entry name" value="LysR_subst-bd"/>
</dbReference>
<protein>
    <submittedName>
        <fullName evidence="7">LysR family transcriptional regulator</fullName>
    </submittedName>
</protein>
<keyword evidence="3" id="KW-0238">DNA-binding</keyword>
<dbReference type="Gene3D" id="3.40.190.10">
    <property type="entry name" value="Periplasmic binding protein-like II"/>
    <property type="match status" value="2"/>
</dbReference>
<keyword evidence="2" id="KW-0805">Transcription regulation</keyword>
<keyword evidence="5" id="KW-0804">Transcription</keyword>
<evidence type="ECO:0000256" key="4">
    <source>
        <dbReference type="ARBA" id="ARBA00023159"/>
    </source>
</evidence>
<dbReference type="Pfam" id="PF03466">
    <property type="entry name" value="LysR_substrate"/>
    <property type="match status" value="1"/>
</dbReference>
<dbReference type="Pfam" id="PF00126">
    <property type="entry name" value="HTH_1"/>
    <property type="match status" value="1"/>
</dbReference>
<proteinExistence type="inferred from homology"/>
<evidence type="ECO:0000256" key="1">
    <source>
        <dbReference type="ARBA" id="ARBA00009437"/>
    </source>
</evidence>
<reference evidence="7 8" key="1">
    <citation type="submission" date="2024-06" db="EMBL/GenBank/DDBJ databases">
        <title>The Natural Products Discovery Center: Release of the First 8490 Sequenced Strains for Exploring Actinobacteria Biosynthetic Diversity.</title>
        <authorList>
            <person name="Kalkreuter E."/>
            <person name="Kautsar S.A."/>
            <person name="Yang D."/>
            <person name="Bader C.D."/>
            <person name="Teijaro C.N."/>
            <person name="Fluegel L."/>
            <person name="Davis C.M."/>
            <person name="Simpson J.R."/>
            <person name="Lauterbach L."/>
            <person name="Steele A.D."/>
            <person name="Gui C."/>
            <person name="Meng S."/>
            <person name="Li G."/>
            <person name="Viehrig K."/>
            <person name="Ye F."/>
            <person name="Su P."/>
            <person name="Kiefer A.F."/>
            <person name="Nichols A."/>
            <person name="Cepeda A.J."/>
            <person name="Yan W."/>
            <person name="Fan B."/>
            <person name="Jiang Y."/>
            <person name="Adhikari A."/>
            <person name="Zheng C.-J."/>
            <person name="Schuster L."/>
            <person name="Cowan T.M."/>
            <person name="Smanski M.J."/>
            <person name="Chevrette M.G."/>
            <person name="De Carvalho L.P.S."/>
            <person name="Shen B."/>
        </authorList>
    </citation>
    <scope>NUCLEOTIDE SEQUENCE [LARGE SCALE GENOMIC DNA]</scope>
    <source>
        <strain evidence="7 8">NPDC050403</strain>
    </source>
</reference>
<sequence>MLNFRRLMLLCDLTELGTLTAVAERRNITSSAVSAQLRILEDEVGAVLFRRNGRTLRLTPGGEVLVEHARTILRVVDEAIGAVAVTHEKSAARVSISGFETSIASLAAPLLEQLGREQPELQLRILQADSPNSLRSLRQGDIDIALTSRLSFRADTATGGLHSHDLGYDPLVLLAPRKFHMHIRTVGAAALAQESWITGPQDSGLAEALVRLGEKSGFVPQIEHRVVGAPNMCQLAATGVGVALVPRLSVPPTMRQIVVEGVGFGGRTVTAVHREGALRNPAVSLVMRTLRELARNRIENVTEDVLTTGLDAAS</sequence>
<evidence type="ECO:0000313" key="7">
    <source>
        <dbReference type="EMBL" id="MEV0707874.1"/>
    </source>
</evidence>
<comment type="caution">
    <text evidence="7">The sequence shown here is derived from an EMBL/GenBank/DDBJ whole genome shotgun (WGS) entry which is preliminary data.</text>
</comment>
<dbReference type="SUPFAM" id="SSF46785">
    <property type="entry name" value="Winged helix' DNA-binding domain"/>
    <property type="match status" value="1"/>
</dbReference>
<dbReference type="PROSITE" id="PS50931">
    <property type="entry name" value="HTH_LYSR"/>
    <property type="match status" value="1"/>
</dbReference>
<dbReference type="Proteomes" id="UP001551695">
    <property type="component" value="Unassembled WGS sequence"/>
</dbReference>
<dbReference type="InterPro" id="IPR036390">
    <property type="entry name" value="WH_DNA-bd_sf"/>
</dbReference>
<dbReference type="InterPro" id="IPR036388">
    <property type="entry name" value="WH-like_DNA-bd_sf"/>
</dbReference>
<evidence type="ECO:0000259" key="6">
    <source>
        <dbReference type="PROSITE" id="PS50931"/>
    </source>
</evidence>
<evidence type="ECO:0000313" key="8">
    <source>
        <dbReference type="Proteomes" id="UP001551695"/>
    </source>
</evidence>
<keyword evidence="4" id="KW-0010">Activator</keyword>
<evidence type="ECO:0000256" key="5">
    <source>
        <dbReference type="ARBA" id="ARBA00023163"/>
    </source>
</evidence>
<feature type="domain" description="HTH lysR-type" evidence="6">
    <location>
        <begin position="2"/>
        <end position="59"/>
    </location>
</feature>